<dbReference type="InterPro" id="IPR001138">
    <property type="entry name" value="Zn2Cys6_DnaBD"/>
</dbReference>
<keyword evidence="5" id="KW-0804">Transcription</keyword>
<dbReference type="GO" id="GO:0000981">
    <property type="term" value="F:DNA-binding transcription factor activity, RNA polymerase II-specific"/>
    <property type="evidence" value="ECO:0007669"/>
    <property type="project" value="InterPro"/>
</dbReference>
<protein>
    <recommendedName>
        <fullName evidence="7">Zn(2)-C6 fungal-type domain-containing protein</fullName>
    </recommendedName>
</protein>
<dbReference type="OrthoDB" id="39175at2759"/>
<dbReference type="InterPro" id="IPR007219">
    <property type="entry name" value="XnlR_reg_dom"/>
</dbReference>
<dbReference type="Pfam" id="PF04082">
    <property type="entry name" value="Fungal_trans"/>
    <property type="match status" value="1"/>
</dbReference>
<dbReference type="CDD" id="cd00067">
    <property type="entry name" value="GAL4"/>
    <property type="match status" value="1"/>
</dbReference>
<evidence type="ECO:0000256" key="4">
    <source>
        <dbReference type="ARBA" id="ARBA00023125"/>
    </source>
</evidence>
<reference evidence="9" key="1">
    <citation type="journal article" date="2017" name="Genome Biol.">
        <title>Comparative genomics reveals high biological diversity and specific adaptations in the industrially and medically important fungal genus Aspergillus.</title>
        <authorList>
            <person name="de Vries R.P."/>
            <person name="Riley R."/>
            <person name="Wiebenga A."/>
            <person name="Aguilar-Osorio G."/>
            <person name="Amillis S."/>
            <person name="Uchima C.A."/>
            <person name="Anderluh G."/>
            <person name="Asadollahi M."/>
            <person name="Askin M."/>
            <person name="Barry K."/>
            <person name="Battaglia E."/>
            <person name="Bayram O."/>
            <person name="Benocci T."/>
            <person name="Braus-Stromeyer S.A."/>
            <person name="Caldana C."/>
            <person name="Canovas D."/>
            <person name="Cerqueira G.C."/>
            <person name="Chen F."/>
            <person name="Chen W."/>
            <person name="Choi C."/>
            <person name="Clum A."/>
            <person name="Dos Santos R.A."/>
            <person name="Damasio A.R."/>
            <person name="Diallinas G."/>
            <person name="Emri T."/>
            <person name="Fekete E."/>
            <person name="Flipphi M."/>
            <person name="Freyberg S."/>
            <person name="Gallo A."/>
            <person name="Gournas C."/>
            <person name="Habgood R."/>
            <person name="Hainaut M."/>
            <person name="Harispe M.L."/>
            <person name="Henrissat B."/>
            <person name="Hilden K.S."/>
            <person name="Hope R."/>
            <person name="Hossain A."/>
            <person name="Karabika E."/>
            <person name="Karaffa L."/>
            <person name="Karanyi Z."/>
            <person name="Krasevec N."/>
            <person name="Kuo A."/>
            <person name="Kusch H."/>
            <person name="LaButti K."/>
            <person name="Lagendijk E.L."/>
            <person name="Lapidus A."/>
            <person name="Levasseur A."/>
            <person name="Lindquist E."/>
            <person name="Lipzen A."/>
            <person name="Logrieco A.F."/>
            <person name="MacCabe A."/>
            <person name="Maekelae M.R."/>
            <person name="Malavazi I."/>
            <person name="Melin P."/>
            <person name="Meyer V."/>
            <person name="Mielnichuk N."/>
            <person name="Miskei M."/>
            <person name="Molnar A.P."/>
            <person name="Mule G."/>
            <person name="Ngan C.Y."/>
            <person name="Orejas M."/>
            <person name="Orosz E."/>
            <person name="Ouedraogo J.P."/>
            <person name="Overkamp K.M."/>
            <person name="Park H.-S."/>
            <person name="Perrone G."/>
            <person name="Piumi F."/>
            <person name="Punt P.J."/>
            <person name="Ram A.F."/>
            <person name="Ramon A."/>
            <person name="Rauscher S."/>
            <person name="Record E."/>
            <person name="Riano-Pachon D.M."/>
            <person name="Robert V."/>
            <person name="Roehrig J."/>
            <person name="Ruller R."/>
            <person name="Salamov A."/>
            <person name="Salih N.S."/>
            <person name="Samson R.A."/>
            <person name="Sandor E."/>
            <person name="Sanguinetti M."/>
            <person name="Schuetze T."/>
            <person name="Sepcic K."/>
            <person name="Shelest E."/>
            <person name="Sherlock G."/>
            <person name="Sophianopoulou V."/>
            <person name="Squina F.M."/>
            <person name="Sun H."/>
            <person name="Susca A."/>
            <person name="Todd R.B."/>
            <person name="Tsang A."/>
            <person name="Unkles S.E."/>
            <person name="van de Wiele N."/>
            <person name="van Rossen-Uffink D."/>
            <person name="Oliveira J.V."/>
            <person name="Vesth T.C."/>
            <person name="Visser J."/>
            <person name="Yu J.-H."/>
            <person name="Zhou M."/>
            <person name="Andersen M.R."/>
            <person name="Archer D.B."/>
            <person name="Baker S.E."/>
            <person name="Benoit I."/>
            <person name="Brakhage A.A."/>
            <person name="Braus G.H."/>
            <person name="Fischer R."/>
            <person name="Frisvad J.C."/>
            <person name="Goldman G.H."/>
            <person name="Houbraken J."/>
            <person name="Oakley B."/>
            <person name="Pocsi I."/>
            <person name="Scazzocchio C."/>
            <person name="Seiboth B."/>
            <person name="vanKuyk P.A."/>
            <person name="Wortman J."/>
            <person name="Dyer P.S."/>
            <person name="Grigoriev I.V."/>
        </authorList>
    </citation>
    <scope>NUCLEOTIDE SEQUENCE [LARGE SCALE GENOMIC DNA]</scope>
    <source>
        <strain evidence="9">CBS 506.65</strain>
    </source>
</reference>
<dbReference type="EMBL" id="KV878345">
    <property type="protein sequence ID" value="OJJ45275.1"/>
    <property type="molecule type" value="Genomic_DNA"/>
</dbReference>
<dbReference type="PROSITE" id="PS50048">
    <property type="entry name" value="ZN2_CY6_FUNGAL_2"/>
    <property type="match status" value="1"/>
</dbReference>
<dbReference type="VEuPathDB" id="FungiDB:ASPZODRAFT_17494"/>
<dbReference type="GO" id="GO:0006351">
    <property type="term" value="P:DNA-templated transcription"/>
    <property type="evidence" value="ECO:0007669"/>
    <property type="project" value="InterPro"/>
</dbReference>
<evidence type="ECO:0000256" key="5">
    <source>
        <dbReference type="ARBA" id="ARBA00023163"/>
    </source>
</evidence>
<dbReference type="RefSeq" id="XP_022579785.1">
    <property type="nucleotide sequence ID" value="XM_022727038.1"/>
</dbReference>
<keyword evidence="2" id="KW-0862">Zinc</keyword>
<keyword evidence="1" id="KW-0479">Metal-binding</keyword>
<dbReference type="CDD" id="cd12148">
    <property type="entry name" value="fungal_TF_MHR"/>
    <property type="match status" value="1"/>
</dbReference>
<dbReference type="GeneID" id="34613502"/>
<gene>
    <name evidence="8" type="ORF">ASPZODRAFT_17494</name>
</gene>
<dbReference type="Pfam" id="PF00172">
    <property type="entry name" value="Zn_clus"/>
    <property type="match status" value="1"/>
</dbReference>
<dbReference type="SUPFAM" id="SSF57701">
    <property type="entry name" value="Zn2/Cys6 DNA-binding domain"/>
    <property type="match status" value="1"/>
</dbReference>
<evidence type="ECO:0000313" key="8">
    <source>
        <dbReference type="EMBL" id="OJJ45275.1"/>
    </source>
</evidence>
<dbReference type="GO" id="GO:0003677">
    <property type="term" value="F:DNA binding"/>
    <property type="evidence" value="ECO:0007669"/>
    <property type="project" value="UniProtKB-KW"/>
</dbReference>
<evidence type="ECO:0000256" key="2">
    <source>
        <dbReference type="ARBA" id="ARBA00022833"/>
    </source>
</evidence>
<dbReference type="Gene3D" id="4.10.240.10">
    <property type="entry name" value="Zn(2)-C6 fungal-type DNA-binding domain"/>
    <property type="match status" value="1"/>
</dbReference>
<dbReference type="GO" id="GO:0008270">
    <property type="term" value="F:zinc ion binding"/>
    <property type="evidence" value="ECO:0007669"/>
    <property type="project" value="InterPro"/>
</dbReference>
<feature type="domain" description="Zn(2)-C6 fungal-type" evidence="7">
    <location>
        <begin position="3"/>
        <end position="34"/>
    </location>
</feature>
<evidence type="ECO:0000256" key="1">
    <source>
        <dbReference type="ARBA" id="ARBA00022723"/>
    </source>
</evidence>
<dbReference type="InterPro" id="IPR052073">
    <property type="entry name" value="Amide_Lactam_Regulators"/>
</dbReference>
<keyword evidence="4" id="KW-0238">DNA-binding</keyword>
<sequence length="604" mass="67691">MPACDTCYRRKVRCVSEANRPCLACMRSKVECTFLLAERHAARRRQKRRPQEQLNDDGSADRTALAQFQQQSIRTSSWRVFGDGPNMRIAYIGTPASNLAQLVADEARFDGPHAASLHFPFPSIRPLLPWKPDGDVRMLRSVDEIGSLPSPDLRQSLIDAFFEKVHPGFPIINEREFRSSDHPPPLLLLQAVLLVGAQVCEHAKISQSRGLVKAAIFRRAKALFDLRYENDRMHLVQAALLFTWQSEGADDVSSNAYYWVGVACRIAFGLGMHRNLAVAAKSRMPADERRIYRRIWWTLVQLDVLASLHTGRPLMIAAEDCDQPPLQENDFIEGTELSRGVDAEFCIQHSVLCDITAQILRLASPGAAREFASDPSLFETRKSTLDMQLNRWFLQLPARLADTHRRERTTFLPLQLQMHYHMALLHLHRLKQPVPSPSSSSSSIHTRVVSDEICRSAAVSIASTFDSLIATNQLSQCWFTCLTSLLAAAIQLSSEARSALQTNNSTLEIQAQARLERLLTTASVAGRFWPGADGIYSLYSDLLQQLKRDTKVNLAVSLESQTPSVPTEPTPMAGEEELAMLFGAGQTYEIGDIAWPELEDYLQI</sequence>
<evidence type="ECO:0000256" key="6">
    <source>
        <dbReference type="ARBA" id="ARBA00023242"/>
    </source>
</evidence>
<dbReference type="PANTHER" id="PTHR47171">
    <property type="entry name" value="FARA-RELATED"/>
    <property type="match status" value="1"/>
</dbReference>
<dbReference type="AlphaFoldDB" id="A0A1L9SDH4"/>
<evidence type="ECO:0000256" key="3">
    <source>
        <dbReference type="ARBA" id="ARBA00023015"/>
    </source>
</evidence>
<organism evidence="8 9">
    <name type="scientific">Penicilliopsis zonata CBS 506.65</name>
    <dbReference type="NCBI Taxonomy" id="1073090"/>
    <lineage>
        <taxon>Eukaryota</taxon>
        <taxon>Fungi</taxon>
        <taxon>Dikarya</taxon>
        <taxon>Ascomycota</taxon>
        <taxon>Pezizomycotina</taxon>
        <taxon>Eurotiomycetes</taxon>
        <taxon>Eurotiomycetidae</taxon>
        <taxon>Eurotiales</taxon>
        <taxon>Aspergillaceae</taxon>
        <taxon>Penicilliopsis</taxon>
    </lineage>
</organism>
<keyword evidence="6" id="KW-0539">Nucleus</keyword>
<name>A0A1L9SDH4_9EURO</name>
<dbReference type="InterPro" id="IPR036864">
    <property type="entry name" value="Zn2-C6_fun-type_DNA-bd_sf"/>
</dbReference>
<evidence type="ECO:0000313" key="9">
    <source>
        <dbReference type="Proteomes" id="UP000184188"/>
    </source>
</evidence>
<evidence type="ECO:0000259" key="7">
    <source>
        <dbReference type="PROSITE" id="PS50048"/>
    </source>
</evidence>
<dbReference type="Proteomes" id="UP000184188">
    <property type="component" value="Unassembled WGS sequence"/>
</dbReference>
<dbReference type="SMART" id="SM00906">
    <property type="entry name" value="Fungal_trans"/>
    <property type="match status" value="1"/>
</dbReference>
<proteinExistence type="predicted"/>
<keyword evidence="9" id="KW-1185">Reference proteome</keyword>
<dbReference type="PANTHER" id="PTHR47171:SF4">
    <property type="entry name" value="ACETAMIDASE REGULATORY PROTEIN"/>
    <property type="match status" value="1"/>
</dbReference>
<keyword evidence="3" id="KW-0805">Transcription regulation</keyword>
<accession>A0A1L9SDH4</accession>